<keyword evidence="3" id="KW-1185">Reference proteome</keyword>
<protein>
    <submittedName>
        <fullName evidence="2">Phage tail protein</fullName>
    </submittedName>
</protein>
<evidence type="ECO:0000313" key="2">
    <source>
        <dbReference type="EMBL" id="MBP1044840.1"/>
    </source>
</evidence>
<dbReference type="PROSITE" id="PS51688">
    <property type="entry name" value="ICA"/>
    <property type="match status" value="1"/>
</dbReference>
<proteinExistence type="predicted"/>
<gene>
    <name evidence="2" type="ORF">I6N96_01005</name>
</gene>
<evidence type="ECO:0000259" key="1">
    <source>
        <dbReference type="PROSITE" id="PS51688"/>
    </source>
</evidence>
<name>A0ABS4CEL4_9ENTE</name>
<feature type="domain" description="Peptidase S74" evidence="1">
    <location>
        <begin position="603"/>
        <end position="706"/>
    </location>
</feature>
<dbReference type="NCBIfam" id="TIGR01665">
    <property type="entry name" value="put_anti_recept"/>
    <property type="match status" value="1"/>
</dbReference>
<accession>A0ABS4CEL4</accession>
<comment type="caution">
    <text evidence="2">The sequence shown here is derived from an EMBL/GenBank/DDBJ whole genome shotgun (WGS) entry which is preliminary data.</text>
</comment>
<dbReference type="InterPro" id="IPR010572">
    <property type="entry name" value="Tail_dom"/>
</dbReference>
<sequence length="711" mass="79284">MSTLLLYEKTNNNYNSMGLGALVHAIQPLVTRERNGIFTLGFSYPVFSPLFHELQTGCIIKADAGSGERSKGQRFEIVSISKPLNGLITIYCEHISYLTFKTALKKGNNHVNVSAQYALEEWKKLLLPARDFTVLSDVTTKSSIDFLELGKFENARVALGGTEGSILDNFGGEYIFDNNEIRLMNRAGKDSEVVIAYGKNLTDLTQEESIENTFTSVYPYARKDGENDETLILPELYIDSEHVTKYPERLIKMVDLSSEEIETIDQLRTAAKRYITVNAIGVPSVNLALKFIDLTQTATSEEIKRLEDLELCDNVTVAFNELGINATAKIIQTVWNVSLDRYESIELGNAKSNLSKTFSDQMKEQEKISDHLSILEQAQKEATDILTNPAKGHVVVYPSLSDPQEILIMDTQDINTAKNVWRWNSGGLGFSSTGYNGSYGLAMTNNGAIVADRITTGILRAITIIGVYIEGSEIIGGRIEGATFISHAPIGSLYYTMVMKNGGINFYKQGSDIESLSSHAQIQVAPLSTEGQLWIKVGNSMFTITGDNTGTTTSNLTTGLQVGKLLEANGGLTARSRFTIPNGVALNFYSSLNMNGYSILNQSDIRLKENIEDTIVQGIKETKKLKMVDFDWRSDYNKSETEQRPDERQFGMIAQYSPFLSRQGEDNHYLMIDVNKQINLNTKTNQELITMVENLQERIETIERRLLDENI</sequence>
<evidence type="ECO:0000313" key="3">
    <source>
        <dbReference type="Proteomes" id="UP000673375"/>
    </source>
</evidence>
<reference evidence="2 3" key="1">
    <citation type="submission" date="2020-12" db="EMBL/GenBank/DDBJ databases">
        <title>Vagococcus allomyrinae sp. nov. and Enterococcus lavae sp. nov., isolated from the larvae of Allomyrina dichotoma.</title>
        <authorList>
            <person name="Lee S.D."/>
        </authorList>
    </citation>
    <scope>NUCLEOTIDE SEQUENCE [LARGE SCALE GENOMIC DNA]</scope>
    <source>
        <strain evidence="2 3">BWM-S5</strain>
    </source>
</reference>
<dbReference type="InterPro" id="IPR007119">
    <property type="entry name" value="Phage_tail_spike_N"/>
</dbReference>
<dbReference type="Pfam" id="PF13884">
    <property type="entry name" value="Peptidase_S74"/>
    <property type="match status" value="1"/>
</dbReference>
<dbReference type="Pfam" id="PF06605">
    <property type="entry name" value="Prophage_tail"/>
    <property type="match status" value="1"/>
</dbReference>
<organism evidence="2 3">
    <name type="scientific">Enterococcus larvae</name>
    <dbReference type="NCBI Taxonomy" id="2794352"/>
    <lineage>
        <taxon>Bacteria</taxon>
        <taxon>Bacillati</taxon>
        <taxon>Bacillota</taxon>
        <taxon>Bacilli</taxon>
        <taxon>Lactobacillales</taxon>
        <taxon>Enterococcaceae</taxon>
        <taxon>Enterococcus</taxon>
    </lineage>
</organism>
<dbReference type="EMBL" id="JAEDXU010000001">
    <property type="protein sequence ID" value="MBP1044840.1"/>
    <property type="molecule type" value="Genomic_DNA"/>
</dbReference>
<dbReference type="Proteomes" id="UP000673375">
    <property type="component" value="Unassembled WGS sequence"/>
</dbReference>
<dbReference type="InterPro" id="IPR030392">
    <property type="entry name" value="S74_ICA"/>
</dbReference>
<dbReference type="RefSeq" id="WP_209555637.1">
    <property type="nucleotide sequence ID" value="NZ_JAEDXU010000001.1"/>
</dbReference>